<dbReference type="EMBL" id="JARKNE010000005">
    <property type="protein sequence ID" value="KAK5830646.1"/>
    <property type="molecule type" value="Genomic_DNA"/>
</dbReference>
<keyword evidence="1" id="KW-1133">Transmembrane helix</keyword>
<dbReference type="Proteomes" id="UP001358586">
    <property type="component" value="Chromosome 5"/>
</dbReference>
<comment type="caution">
    <text evidence="2">The sequence shown here is derived from an EMBL/GenBank/DDBJ whole genome shotgun (WGS) entry which is preliminary data.</text>
</comment>
<evidence type="ECO:0000256" key="1">
    <source>
        <dbReference type="SAM" id="Phobius"/>
    </source>
</evidence>
<protein>
    <submittedName>
        <fullName evidence="2">Uncharacterized protein</fullName>
    </submittedName>
</protein>
<reference evidence="2 3" key="1">
    <citation type="submission" date="2023-03" db="EMBL/GenBank/DDBJ databases">
        <title>WGS of Gossypium arboreum.</title>
        <authorList>
            <person name="Yu D."/>
        </authorList>
    </citation>
    <scope>NUCLEOTIDE SEQUENCE [LARGE SCALE GENOMIC DNA]</scope>
    <source>
        <tissue evidence="2">Leaf</tissue>
    </source>
</reference>
<organism evidence="2 3">
    <name type="scientific">Gossypium arboreum</name>
    <name type="common">Tree cotton</name>
    <name type="synonym">Gossypium nanking</name>
    <dbReference type="NCBI Taxonomy" id="29729"/>
    <lineage>
        <taxon>Eukaryota</taxon>
        <taxon>Viridiplantae</taxon>
        <taxon>Streptophyta</taxon>
        <taxon>Embryophyta</taxon>
        <taxon>Tracheophyta</taxon>
        <taxon>Spermatophyta</taxon>
        <taxon>Magnoliopsida</taxon>
        <taxon>eudicotyledons</taxon>
        <taxon>Gunneridae</taxon>
        <taxon>Pentapetalae</taxon>
        <taxon>rosids</taxon>
        <taxon>malvids</taxon>
        <taxon>Malvales</taxon>
        <taxon>Malvaceae</taxon>
        <taxon>Malvoideae</taxon>
        <taxon>Gossypium</taxon>
    </lineage>
</organism>
<keyword evidence="1" id="KW-0472">Membrane</keyword>
<accession>A0ABR0PUU3</accession>
<feature type="transmembrane region" description="Helical" evidence="1">
    <location>
        <begin position="147"/>
        <end position="172"/>
    </location>
</feature>
<gene>
    <name evidence="2" type="ORF">PVK06_014441</name>
</gene>
<proteinExistence type="predicted"/>
<evidence type="ECO:0000313" key="2">
    <source>
        <dbReference type="EMBL" id="KAK5830646.1"/>
    </source>
</evidence>
<keyword evidence="1" id="KW-0812">Transmembrane</keyword>
<sequence>MDGTPVLRVWTLKRSLTWKEACNRRTRLDFVRRCSKSRVPWHCGVVHDTRVFICQKDAYVADEAQSKRIPFSSCQPESQQDENQIMFETTFNAPVMNVNIKKDSMETLFSVVDLLCSQNPRNCRQNEKGSHGLSIKIKAVASTRKEYSFWIGGSILVSLSTRYYLLLMLAAWSPFT</sequence>
<keyword evidence="3" id="KW-1185">Reference proteome</keyword>
<evidence type="ECO:0000313" key="3">
    <source>
        <dbReference type="Proteomes" id="UP001358586"/>
    </source>
</evidence>
<name>A0ABR0PUU3_GOSAR</name>